<dbReference type="PANTHER" id="PTHR43280">
    <property type="entry name" value="ARAC-FAMILY TRANSCRIPTIONAL REGULATOR"/>
    <property type="match status" value="1"/>
</dbReference>
<dbReference type="InterPro" id="IPR001789">
    <property type="entry name" value="Sig_transdc_resp-reg_receiver"/>
</dbReference>
<dbReference type="InterPro" id="IPR011006">
    <property type="entry name" value="CheY-like_superfamily"/>
</dbReference>
<name>A0A641SDW9_BACOV</name>
<dbReference type="Gene3D" id="1.10.10.60">
    <property type="entry name" value="Homeodomain-like"/>
    <property type="match status" value="1"/>
</dbReference>
<dbReference type="InterPro" id="IPR018060">
    <property type="entry name" value="HTH_AraC"/>
</dbReference>
<dbReference type="SMART" id="SM00342">
    <property type="entry name" value="HTH_ARAC"/>
    <property type="match status" value="1"/>
</dbReference>
<dbReference type="Pfam" id="PF12833">
    <property type="entry name" value="HTH_18"/>
    <property type="match status" value="1"/>
</dbReference>
<dbReference type="SUPFAM" id="SSF52172">
    <property type="entry name" value="CheY-like"/>
    <property type="match status" value="1"/>
</dbReference>
<evidence type="ECO:0000256" key="1">
    <source>
        <dbReference type="ARBA" id="ARBA00023015"/>
    </source>
</evidence>
<evidence type="ECO:0000313" key="7">
    <source>
        <dbReference type="EMBL" id="KAA4035700.1"/>
    </source>
</evidence>
<sequence>HIPVVLLTARNREEHTLEGLQTGADDYISKPFNIKILVARCNNIIQTRKLLQQRFARNDEPKVEDLPFNPIDKKMLMDATAIVESYIDNADFDVATFAREMCMSRTLLFTKLKALTGQTPNDFILSLRLKKATEKLINDPNALIADIAFDYGFSNPSYFIRCFKNAYDITPAAYRRKYTNA</sequence>
<dbReference type="InterPro" id="IPR018062">
    <property type="entry name" value="HTH_AraC-typ_CS"/>
</dbReference>
<evidence type="ECO:0000256" key="2">
    <source>
        <dbReference type="ARBA" id="ARBA00023125"/>
    </source>
</evidence>
<dbReference type="PRINTS" id="PR00032">
    <property type="entry name" value="HTHARAC"/>
</dbReference>
<dbReference type="PROSITE" id="PS50110">
    <property type="entry name" value="RESPONSE_REGULATORY"/>
    <property type="match status" value="1"/>
</dbReference>
<proteinExistence type="predicted"/>
<dbReference type="PROSITE" id="PS01124">
    <property type="entry name" value="HTH_ARAC_FAMILY_2"/>
    <property type="match status" value="1"/>
</dbReference>
<evidence type="ECO:0000256" key="4">
    <source>
        <dbReference type="PROSITE-ProRule" id="PRU00169"/>
    </source>
</evidence>
<keyword evidence="1" id="KW-0805">Transcription regulation</keyword>
<evidence type="ECO:0000256" key="3">
    <source>
        <dbReference type="ARBA" id="ARBA00023163"/>
    </source>
</evidence>
<dbReference type="AlphaFoldDB" id="A0A641SDW9"/>
<feature type="domain" description="HTH araC/xylS-type" evidence="5">
    <location>
        <begin position="77"/>
        <end position="177"/>
    </location>
</feature>
<gene>
    <name evidence="7" type="ORF">F3D60_03340</name>
</gene>
<dbReference type="GO" id="GO:0043565">
    <property type="term" value="F:sequence-specific DNA binding"/>
    <property type="evidence" value="ECO:0007669"/>
    <property type="project" value="InterPro"/>
</dbReference>
<dbReference type="EMBL" id="VWKO01000011">
    <property type="protein sequence ID" value="KAA4035700.1"/>
    <property type="molecule type" value="Genomic_DNA"/>
</dbReference>
<dbReference type="SUPFAM" id="SSF46689">
    <property type="entry name" value="Homeodomain-like"/>
    <property type="match status" value="1"/>
</dbReference>
<protein>
    <submittedName>
        <fullName evidence="7">Helix-turn-helix domain-containing protein</fullName>
    </submittedName>
</protein>
<organism evidence="7">
    <name type="scientific">Bacteroides ovatus</name>
    <dbReference type="NCBI Taxonomy" id="28116"/>
    <lineage>
        <taxon>Bacteria</taxon>
        <taxon>Pseudomonadati</taxon>
        <taxon>Bacteroidota</taxon>
        <taxon>Bacteroidia</taxon>
        <taxon>Bacteroidales</taxon>
        <taxon>Bacteroidaceae</taxon>
        <taxon>Bacteroides</taxon>
    </lineage>
</organism>
<keyword evidence="3" id="KW-0804">Transcription</keyword>
<dbReference type="PANTHER" id="PTHR43280:SF2">
    <property type="entry name" value="HTH-TYPE TRANSCRIPTIONAL REGULATOR EXSA"/>
    <property type="match status" value="1"/>
</dbReference>
<accession>A0A641SDW9</accession>
<dbReference type="PROSITE" id="PS00041">
    <property type="entry name" value="HTH_ARAC_FAMILY_1"/>
    <property type="match status" value="1"/>
</dbReference>
<evidence type="ECO:0000259" key="6">
    <source>
        <dbReference type="PROSITE" id="PS50110"/>
    </source>
</evidence>
<dbReference type="Gene3D" id="3.40.50.2300">
    <property type="match status" value="1"/>
</dbReference>
<feature type="non-terminal residue" evidence="7">
    <location>
        <position position="1"/>
    </location>
</feature>
<comment type="caution">
    <text evidence="4">Lacks conserved residue(s) required for the propagation of feature annotation.</text>
</comment>
<dbReference type="InterPro" id="IPR009057">
    <property type="entry name" value="Homeodomain-like_sf"/>
</dbReference>
<dbReference type="InterPro" id="IPR020449">
    <property type="entry name" value="Tscrpt_reg_AraC-type_HTH"/>
</dbReference>
<keyword evidence="2" id="KW-0238">DNA-binding</keyword>
<feature type="domain" description="Response regulatory" evidence="6">
    <location>
        <begin position="1"/>
        <end position="45"/>
    </location>
</feature>
<comment type="caution">
    <text evidence="7">The sequence shown here is derived from an EMBL/GenBank/DDBJ whole genome shotgun (WGS) entry which is preliminary data.</text>
</comment>
<dbReference type="GO" id="GO:0003700">
    <property type="term" value="F:DNA-binding transcription factor activity"/>
    <property type="evidence" value="ECO:0007669"/>
    <property type="project" value="InterPro"/>
</dbReference>
<dbReference type="GO" id="GO:0000160">
    <property type="term" value="P:phosphorelay signal transduction system"/>
    <property type="evidence" value="ECO:0007669"/>
    <property type="project" value="InterPro"/>
</dbReference>
<reference evidence="7" key="1">
    <citation type="journal article" date="2019" name="Nat. Med.">
        <title>A library of human gut bacterial isolates paired with longitudinal multiomics data enables mechanistic microbiome research.</title>
        <authorList>
            <person name="Poyet M."/>
            <person name="Groussin M."/>
            <person name="Gibbons S.M."/>
            <person name="Avila-Pacheco J."/>
            <person name="Jiang X."/>
            <person name="Kearney S.M."/>
            <person name="Perrotta A.R."/>
            <person name="Berdy B."/>
            <person name="Zhao S."/>
            <person name="Lieberman T.D."/>
            <person name="Swanson P.K."/>
            <person name="Smith M."/>
            <person name="Roesemann S."/>
            <person name="Alexander J.E."/>
            <person name="Rich S.A."/>
            <person name="Livny J."/>
            <person name="Vlamakis H."/>
            <person name="Clish C."/>
            <person name="Bullock K."/>
            <person name="Deik A."/>
            <person name="Scott J."/>
            <person name="Pierce K.A."/>
            <person name="Xavier R.J."/>
            <person name="Alm E.J."/>
        </authorList>
    </citation>
    <scope>NUCLEOTIDE SEQUENCE</scope>
    <source>
        <strain evidence="7">BIOML-A147</strain>
    </source>
</reference>
<evidence type="ECO:0000259" key="5">
    <source>
        <dbReference type="PROSITE" id="PS01124"/>
    </source>
</evidence>